<dbReference type="GeneID" id="98915038"/>
<proteinExistence type="predicted"/>
<evidence type="ECO:0008006" key="3">
    <source>
        <dbReference type="Google" id="ProtNLM"/>
    </source>
</evidence>
<gene>
    <name evidence="1" type="ORF">EDD60_10677</name>
</gene>
<dbReference type="Proteomes" id="UP000295515">
    <property type="component" value="Unassembled WGS sequence"/>
</dbReference>
<reference evidence="1 2" key="1">
    <citation type="submission" date="2019-03" db="EMBL/GenBank/DDBJ databases">
        <title>Genomic Encyclopedia of Type Strains, Phase IV (KMG-IV): sequencing the most valuable type-strain genomes for metagenomic binning, comparative biology and taxonomic classification.</title>
        <authorList>
            <person name="Goeker M."/>
        </authorList>
    </citation>
    <scope>NUCLEOTIDE SEQUENCE [LARGE SCALE GENOMIC DNA]</scope>
    <source>
        <strain evidence="1 2">DSM 29487</strain>
    </source>
</reference>
<evidence type="ECO:0000313" key="1">
    <source>
        <dbReference type="EMBL" id="TCW00737.1"/>
    </source>
</evidence>
<dbReference type="EMBL" id="SMCQ01000006">
    <property type="protein sequence ID" value="TCW00737.1"/>
    <property type="molecule type" value="Genomic_DNA"/>
</dbReference>
<name>A0A4R3Z976_9FIRM</name>
<dbReference type="RefSeq" id="WP_066446803.1">
    <property type="nucleotide sequence ID" value="NZ_JANKBF010000004.1"/>
</dbReference>
<keyword evidence="2" id="KW-1185">Reference proteome</keyword>
<organism evidence="1 2">
    <name type="scientific">Longibaculum muris</name>
    <dbReference type="NCBI Taxonomy" id="1796628"/>
    <lineage>
        <taxon>Bacteria</taxon>
        <taxon>Bacillati</taxon>
        <taxon>Bacillota</taxon>
        <taxon>Erysipelotrichia</taxon>
        <taxon>Erysipelotrichales</taxon>
        <taxon>Coprobacillaceae</taxon>
        <taxon>Longibaculum</taxon>
    </lineage>
</organism>
<sequence length="130" mass="15579">MKEILQAYIYNEKMLNDLYKRAAALTCREDEKQALLNFADHCHQITNELNQIYYEQFDDYYQPLIHEQNMQGSFRDVLNHIQTLEIGYYDTYRRHTYSNDPILKEAMREFADLKLAHTLAIMAMVIDMDD</sequence>
<dbReference type="AlphaFoldDB" id="A0A4R3Z976"/>
<evidence type="ECO:0000313" key="2">
    <source>
        <dbReference type="Proteomes" id="UP000295515"/>
    </source>
</evidence>
<protein>
    <recommendedName>
        <fullName evidence="3">Rubrerythrin</fullName>
    </recommendedName>
</protein>
<comment type="caution">
    <text evidence="1">The sequence shown here is derived from an EMBL/GenBank/DDBJ whole genome shotgun (WGS) entry which is preliminary data.</text>
</comment>
<accession>A0A4R3Z976</accession>